<feature type="region of interest" description="Disordered" evidence="3">
    <location>
        <begin position="1"/>
        <end position="23"/>
    </location>
</feature>
<dbReference type="OrthoDB" id="15001at2759"/>
<evidence type="ECO:0000256" key="2">
    <source>
        <dbReference type="ARBA" id="ARBA00043974"/>
    </source>
</evidence>
<dbReference type="GO" id="GO:0043248">
    <property type="term" value="P:proteasome assembly"/>
    <property type="evidence" value="ECO:0007669"/>
    <property type="project" value="InterPro"/>
</dbReference>
<comment type="similarity">
    <text evidence="2">Belongs to the POMP/UMP1 family.</text>
</comment>
<accession>A0A7I8VGP2</accession>
<name>A0A7I8VGP2_9ANNE</name>
<comment type="caution">
    <text evidence="4">The sequence shown here is derived from an EMBL/GenBank/DDBJ whole genome shotgun (WGS) entry which is preliminary data.</text>
</comment>
<keyword evidence="1" id="KW-0143">Chaperone</keyword>
<dbReference type="Pfam" id="PF05348">
    <property type="entry name" value="UMP1"/>
    <property type="match status" value="1"/>
</dbReference>
<dbReference type="EMBL" id="CAJFCJ010000005">
    <property type="protein sequence ID" value="CAD5114871.1"/>
    <property type="molecule type" value="Genomic_DNA"/>
</dbReference>
<dbReference type="PANTHER" id="PTHR12828:SF3">
    <property type="entry name" value="PROTEASOME MATURATION PROTEIN"/>
    <property type="match status" value="1"/>
</dbReference>
<dbReference type="AlphaFoldDB" id="A0A7I8VGP2"/>
<dbReference type="Proteomes" id="UP000549394">
    <property type="component" value="Unassembled WGS sequence"/>
</dbReference>
<sequence>MSLGYPSIRPRSNDQKIAEPTGISKNEYELPDRMFGSASVKSGLMQRHPLEESEKLWDKNQFDLNMAMLRNTQGISAPLKLTMERKFASKVGRLPCMRSSNVMMQTLNGSDETIDFDDILNTEPESAGNPHILVEKRLGLL</sequence>
<organism evidence="4 5">
    <name type="scientific">Dimorphilus gyrociliatus</name>
    <dbReference type="NCBI Taxonomy" id="2664684"/>
    <lineage>
        <taxon>Eukaryota</taxon>
        <taxon>Metazoa</taxon>
        <taxon>Spiralia</taxon>
        <taxon>Lophotrochozoa</taxon>
        <taxon>Annelida</taxon>
        <taxon>Polychaeta</taxon>
        <taxon>Polychaeta incertae sedis</taxon>
        <taxon>Dinophilidae</taxon>
        <taxon>Dimorphilus</taxon>
    </lineage>
</organism>
<dbReference type="PANTHER" id="PTHR12828">
    <property type="entry name" value="PROTEASOME MATURATION PROTEIN UMP1"/>
    <property type="match status" value="1"/>
</dbReference>
<dbReference type="InterPro" id="IPR008012">
    <property type="entry name" value="Ump1"/>
</dbReference>
<keyword evidence="5" id="KW-1185">Reference proteome</keyword>
<evidence type="ECO:0000313" key="5">
    <source>
        <dbReference type="Proteomes" id="UP000549394"/>
    </source>
</evidence>
<gene>
    <name evidence="4" type="ORF">DGYR_LOCUS3674</name>
</gene>
<evidence type="ECO:0000313" key="4">
    <source>
        <dbReference type="EMBL" id="CAD5114871.1"/>
    </source>
</evidence>
<proteinExistence type="inferred from homology"/>
<evidence type="ECO:0000256" key="3">
    <source>
        <dbReference type="SAM" id="MobiDB-lite"/>
    </source>
</evidence>
<evidence type="ECO:0000256" key="1">
    <source>
        <dbReference type="ARBA" id="ARBA00023186"/>
    </source>
</evidence>
<dbReference type="GO" id="GO:0005737">
    <property type="term" value="C:cytoplasm"/>
    <property type="evidence" value="ECO:0007669"/>
    <property type="project" value="TreeGrafter"/>
</dbReference>
<protein>
    <submittedName>
        <fullName evidence="4">DgyrCDS3904</fullName>
    </submittedName>
</protein>
<reference evidence="4 5" key="1">
    <citation type="submission" date="2020-08" db="EMBL/GenBank/DDBJ databases">
        <authorList>
            <person name="Hejnol A."/>
        </authorList>
    </citation>
    <scope>NUCLEOTIDE SEQUENCE [LARGE SCALE GENOMIC DNA]</scope>
</reference>
<dbReference type="GO" id="GO:0005634">
    <property type="term" value="C:nucleus"/>
    <property type="evidence" value="ECO:0007669"/>
    <property type="project" value="TreeGrafter"/>
</dbReference>